<evidence type="ECO:0000259" key="6">
    <source>
        <dbReference type="Pfam" id="PF00135"/>
    </source>
</evidence>
<keyword evidence="5" id="KW-0732">Signal</keyword>
<feature type="domain" description="Carboxylesterase type B" evidence="6">
    <location>
        <begin position="22"/>
        <end position="542"/>
    </location>
</feature>
<dbReference type="AlphaFoldDB" id="A0A8J2LBB0"/>
<dbReference type="PROSITE" id="PS00122">
    <property type="entry name" value="CARBOXYLESTERASE_B_1"/>
    <property type="match status" value="1"/>
</dbReference>
<feature type="chain" id="PRO_5035487390" description="Carboxylic ester hydrolase" evidence="5">
    <location>
        <begin position="21"/>
        <end position="559"/>
    </location>
</feature>
<keyword evidence="4" id="KW-0325">Glycoprotein</keyword>
<feature type="signal peptide" evidence="5">
    <location>
        <begin position="1"/>
        <end position="20"/>
    </location>
</feature>
<accession>A0A8J2LBB0</accession>
<sequence>MSRQIITVLFFLQIFNFISGNSPEVEILQGKLQGKTLISRDGRPFSAFLGVPYAQARRFQPPTMAVSWEGTLLATEYKAQCAQSMWISNENVGEENCLHLQVFSPDLTANLPVMVYFHGGGFTIGSSNILGPQYFMDEDVVLVLVNYRLGPFGFLSMQDEILPGNNGLKDQNMALIWVQDNIKKFGGNPDSVTLFGNSAGGASANFHIVSPQSAGLFHAAIPQSGSSLNPWAMSRNPKEMAHRLGKGLGCPTQTSNHLLKCLLTKKTEEILDAMNPLIQWGYDPFTPFGAVIEPKIPGAFISEEPEYTMQTGGFNRVPVLTGVTEDEGLLMHSAYVFNDPQLLADINENWKRVLPVTLEYDEFYTNFTRHHRLEVSMKIRKYYFQERHVSPATMQQLTNVYSDRFFNHGVRKGALAMAQFVPVYMYIFAHNRGDYSILRFFGIEKVLGVSHADELSFQFANSFGLAPDFVKGSTGEKVSKSFIKLWVSFADNKVPTAKWGKQQEWPAISYDEVVGKKKLQYYRIDEECKLIDEPFTERIEFWEATLEAAKHGGHYKDEL</sequence>
<evidence type="ECO:0000313" key="7">
    <source>
        <dbReference type="EMBL" id="CAG7819168.1"/>
    </source>
</evidence>
<dbReference type="Pfam" id="PF00135">
    <property type="entry name" value="COesterase"/>
    <property type="match status" value="1"/>
</dbReference>
<gene>
    <name evidence="7" type="ORF">AFUS01_LOCUS29631</name>
</gene>
<comment type="caution">
    <text evidence="7">The sequence shown here is derived from an EMBL/GenBank/DDBJ whole genome shotgun (WGS) entry which is preliminary data.</text>
</comment>
<name>A0A8J2LBB0_9HEXA</name>
<proteinExistence type="inferred from homology"/>
<dbReference type="OrthoDB" id="6846267at2759"/>
<dbReference type="PANTHER" id="PTHR43142:SF1">
    <property type="entry name" value="CARBOXYLIC ESTER HYDROLASE"/>
    <property type="match status" value="1"/>
</dbReference>
<dbReference type="InterPro" id="IPR019826">
    <property type="entry name" value="Carboxylesterase_B_AS"/>
</dbReference>
<evidence type="ECO:0000256" key="5">
    <source>
        <dbReference type="RuleBase" id="RU361235"/>
    </source>
</evidence>
<protein>
    <recommendedName>
        <fullName evidence="5">Carboxylic ester hydrolase</fullName>
        <ecNumber evidence="5">3.1.1.-</ecNumber>
    </recommendedName>
</protein>
<dbReference type="Proteomes" id="UP000708208">
    <property type="component" value="Unassembled WGS sequence"/>
</dbReference>
<organism evidence="7 8">
    <name type="scientific">Allacma fusca</name>
    <dbReference type="NCBI Taxonomy" id="39272"/>
    <lineage>
        <taxon>Eukaryota</taxon>
        <taxon>Metazoa</taxon>
        <taxon>Ecdysozoa</taxon>
        <taxon>Arthropoda</taxon>
        <taxon>Hexapoda</taxon>
        <taxon>Collembola</taxon>
        <taxon>Symphypleona</taxon>
        <taxon>Sminthuridae</taxon>
        <taxon>Allacma</taxon>
    </lineage>
</organism>
<comment type="similarity">
    <text evidence="1 5">Belongs to the type-B carboxylesterase/lipase family.</text>
</comment>
<evidence type="ECO:0000256" key="2">
    <source>
        <dbReference type="ARBA" id="ARBA00022487"/>
    </source>
</evidence>
<keyword evidence="8" id="KW-1185">Reference proteome</keyword>
<dbReference type="InterPro" id="IPR002018">
    <property type="entry name" value="CarbesteraseB"/>
</dbReference>
<dbReference type="GO" id="GO:0052689">
    <property type="term" value="F:carboxylic ester hydrolase activity"/>
    <property type="evidence" value="ECO:0007669"/>
    <property type="project" value="UniProtKB-KW"/>
</dbReference>
<keyword evidence="2" id="KW-0719">Serine esterase</keyword>
<dbReference type="EC" id="3.1.1.-" evidence="5"/>
<evidence type="ECO:0000256" key="1">
    <source>
        <dbReference type="ARBA" id="ARBA00005964"/>
    </source>
</evidence>
<dbReference type="PANTHER" id="PTHR43142">
    <property type="entry name" value="CARBOXYLIC ESTER HYDROLASE"/>
    <property type="match status" value="1"/>
</dbReference>
<dbReference type="EMBL" id="CAJVCH010441122">
    <property type="protein sequence ID" value="CAG7819168.1"/>
    <property type="molecule type" value="Genomic_DNA"/>
</dbReference>
<reference evidence="7" key="1">
    <citation type="submission" date="2021-06" db="EMBL/GenBank/DDBJ databases">
        <authorList>
            <person name="Hodson N. C."/>
            <person name="Mongue J. A."/>
            <person name="Jaron S. K."/>
        </authorList>
    </citation>
    <scope>NUCLEOTIDE SEQUENCE</scope>
</reference>
<keyword evidence="3 5" id="KW-0378">Hydrolase</keyword>
<evidence type="ECO:0000313" key="8">
    <source>
        <dbReference type="Proteomes" id="UP000708208"/>
    </source>
</evidence>
<evidence type="ECO:0000256" key="4">
    <source>
        <dbReference type="ARBA" id="ARBA00023180"/>
    </source>
</evidence>
<evidence type="ECO:0000256" key="3">
    <source>
        <dbReference type="ARBA" id="ARBA00022801"/>
    </source>
</evidence>